<dbReference type="SMART" id="SM00046">
    <property type="entry name" value="DAGKc"/>
    <property type="match status" value="1"/>
</dbReference>
<evidence type="ECO:0000256" key="3">
    <source>
        <dbReference type="ARBA" id="ARBA00022516"/>
    </source>
</evidence>
<gene>
    <name evidence="14" type="ORF">GCM10009849_10020</name>
</gene>
<evidence type="ECO:0000256" key="11">
    <source>
        <dbReference type="ARBA" id="ARBA00023209"/>
    </source>
</evidence>
<dbReference type="InterPro" id="IPR045540">
    <property type="entry name" value="YegS/DAGK_C"/>
</dbReference>
<dbReference type="SUPFAM" id="SSF111331">
    <property type="entry name" value="NAD kinase/diacylglycerol kinase-like"/>
    <property type="match status" value="1"/>
</dbReference>
<comment type="caution">
    <text evidence="14">The sequence shown here is derived from an EMBL/GenBank/DDBJ whole genome shotgun (WGS) entry which is preliminary data.</text>
</comment>
<keyword evidence="3" id="KW-0444">Lipid biosynthesis</keyword>
<evidence type="ECO:0000256" key="2">
    <source>
        <dbReference type="ARBA" id="ARBA00005983"/>
    </source>
</evidence>
<keyword evidence="10" id="KW-0443">Lipid metabolism</keyword>
<evidence type="ECO:0000313" key="15">
    <source>
        <dbReference type="Proteomes" id="UP001500432"/>
    </source>
</evidence>
<keyword evidence="6" id="KW-0547">Nucleotide-binding</keyword>
<dbReference type="GO" id="GO:0016301">
    <property type="term" value="F:kinase activity"/>
    <property type="evidence" value="ECO:0007669"/>
    <property type="project" value="UniProtKB-KW"/>
</dbReference>
<dbReference type="PANTHER" id="PTHR12358">
    <property type="entry name" value="SPHINGOSINE KINASE"/>
    <property type="match status" value="1"/>
</dbReference>
<dbReference type="Pfam" id="PF00781">
    <property type="entry name" value="DAGK_cat"/>
    <property type="match status" value="1"/>
</dbReference>
<evidence type="ECO:0000256" key="7">
    <source>
        <dbReference type="ARBA" id="ARBA00022777"/>
    </source>
</evidence>
<evidence type="ECO:0000256" key="6">
    <source>
        <dbReference type="ARBA" id="ARBA00022741"/>
    </source>
</evidence>
<dbReference type="InterPro" id="IPR001206">
    <property type="entry name" value="Diacylglycerol_kinase_cat_dom"/>
</dbReference>
<evidence type="ECO:0000256" key="4">
    <source>
        <dbReference type="ARBA" id="ARBA00022679"/>
    </source>
</evidence>
<sequence>MPSPRLLRLVLAVNPAASSGQGGVRAREAAALLRARGATVTELVRESGSALAAAVAGELDGADAVLVAGGDGTVNLVANVLAGTRVPLGVIPAGTGNDAARLLGVPLGSVQGAVEVALWALDAPPKALDLGLVQWDGGQRYFLAVASAGFDARVNERANHWRWPRGAAKYTLALLRELATFRPIPFELTVDGTPRSERAMLVSIANGPSLGGGMRVAPAARADDGLLDLFVVRPLTRLALLRVFPKVFRGQHVGHPAVDLSRGSKVSLGGPGVVVYADGERIAPAPVTISVVPGALAVLAAPASSDPQRSGAA</sequence>
<organism evidence="14 15">
    <name type="scientific">Sinomonas flava</name>
    <dbReference type="NCBI Taxonomy" id="496857"/>
    <lineage>
        <taxon>Bacteria</taxon>
        <taxon>Bacillati</taxon>
        <taxon>Actinomycetota</taxon>
        <taxon>Actinomycetes</taxon>
        <taxon>Micrococcales</taxon>
        <taxon>Micrococcaceae</taxon>
        <taxon>Sinomonas</taxon>
    </lineage>
</organism>
<dbReference type="Gene3D" id="2.60.200.40">
    <property type="match status" value="1"/>
</dbReference>
<feature type="domain" description="DAGKc" evidence="13">
    <location>
        <begin position="4"/>
        <end position="137"/>
    </location>
</feature>
<dbReference type="InterPro" id="IPR017438">
    <property type="entry name" value="ATP-NAD_kinase_N"/>
</dbReference>
<evidence type="ECO:0000256" key="1">
    <source>
        <dbReference type="ARBA" id="ARBA00001946"/>
    </source>
</evidence>
<comment type="cofactor">
    <cofactor evidence="1">
        <name>Mg(2+)</name>
        <dbReference type="ChEBI" id="CHEBI:18420"/>
    </cofactor>
</comment>
<dbReference type="RefSeq" id="WP_344298575.1">
    <property type="nucleotide sequence ID" value="NZ_BAAAQW010000003.1"/>
</dbReference>
<keyword evidence="9" id="KW-0460">Magnesium</keyword>
<proteinExistence type="inferred from homology"/>
<keyword evidence="15" id="KW-1185">Reference proteome</keyword>
<dbReference type="EMBL" id="BAAAQW010000003">
    <property type="protein sequence ID" value="GAA2198201.1"/>
    <property type="molecule type" value="Genomic_DNA"/>
</dbReference>
<evidence type="ECO:0000313" key="14">
    <source>
        <dbReference type="EMBL" id="GAA2198201.1"/>
    </source>
</evidence>
<evidence type="ECO:0000256" key="10">
    <source>
        <dbReference type="ARBA" id="ARBA00023098"/>
    </source>
</evidence>
<dbReference type="Pfam" id="PF19279">
    <property type="entry name" value="YegS_C"/>
    <property type="match status" value="1"/>
</dbReference>
<dbReference type="InterPro" id="IPR016064">
    <property type="entry name" value="NAD/diacylglycerol_kinase_sf"/>
</dbReference>
<name>A0ABN3BNK9_9MICC</name>
<dbReference type="NCBIfam" id="TIGR00147">
    <property type="entry name" value="YegS/Rv2252/BmrU family lipid kinase"/>
    <property type="match status" value="1"/>
</dbReference>
<keyword evidence="5" id="KW-0479">Metal-binding</keyword>
<keyword evidence="12" id="KW-1208">Phospholipid metabolism</keyword>
<evidence type="ECO:0000256" key="5">
    <source>
        <dbReference type="ARBA" id="ARBA00022723"/>
    </source>
</evidence>
<evidence type="ECO:0000256" key="12">
    <source>
        <dbReference type="ARBA" id="ARBA00023264"/>
    </source>
</evidence>
<dbReference type="InterPro" id="IPR005218">
    <property type="entry name" value="Diacylglycerol/lipid_kinase"/>
</dbReference>
<dbReference type="Gene3D" id="3.40.50.10330">
    <property type="entry name" value="Probable inorganic polyphosphate/atp-NAD kinase, domain 1"/>
    <property type="match status" value="1"/>
</dbReference>
<evidence type="ECO:0000259" key="13">
    <source>
        <dbReference type="PROSITE" id="PS50146"/>
    </source>
</evidence>
<accession>A0ABN3BNK9</accession>
<keyword evidence="7 14" id="KW-0418">Kinase</keyword>
<keyword evidence="8" id="KW-0067">ATP-binding</keyword>
<keyword evidence="11" id="KW-0594">Phospholipid biosynthesis</keyword>
<evidence type="ECO:0000256" key="8">
    <source>
        <dbReference type="ARBA" id="ARBA00022840"/>
    </source>
</evidence>
<dbReference type="Proteomes" id="UP001500432">
    <property type="component" value="Unassembled WGS sequence"/>
</dbReference>
<protein>
    <submittedName>
        <fullName evidence="14">Diacylglycerol kinase</fullName>
    </submittedName>
</protein>
<evidence type="ECO:0000256" key="9">
    <source>
        <dbReference type="ARBA" id="ARBA00022842"/>
    </source>
</evidence>
<dbReference type="PROSITE" id="PS50146">
    <property type="entry name" value="DAGK"/>
    <property type="match status" value="1"/>
</dbReference>
<dbReference type="PANTHER" id="PTHR12358:SF106">
    <property type="entry name" value="LIPID KINASE YEGS"/>
    <property type="match status" value="1"/>
</dbReference>
<comment type="similarity">
    <text evidence="2">Belongs to the diacylglycerol/lipid kinase family.</text>
</comment>
<keyword evidence="4" id="KW-0808">Transferase</keyword>
<reference evidence="14 15" key="1">
    <citation type="journal article" date="2019" name="Int. J. Syst. Evol. Microbiol.">
        <title>The Global Catalogue of Microorganisms (GCM) 10K type strain sequencing project: providing services to taxonomists for standard genome sequencing and annotation.</title>
        <authorList>
            <consortium name="The Broad Institute Genomics Platform"/>
            <consortium name="The Broad Institute Genome Sequencing Center for Infectious Disease"/>
            <person name="Wu L."/>
            <person name="Ma J."/>
        </authorList>
    </citation>
    <scope>NUCLEOTIDE SEQUENCE [LARGE SCALE GENOMIC DNA]</scope>
    <source>
        <strain evidence="14 15">JCM 16034</strain>
    </source>
</reference>
<dbReference type="InterPro" id="IPR050187">
    <property type="entry name" value="Lipid_Phosphate_FormReg"/>
</dbReference>